<evidence type="ECO:0000313" key="5">
    <source>
        <dbReference type="Proteomes" id="UP000636394"/>
    </source>
</evidence>
<reference evidence="4" key="2">
    <citation type="submission" date="2021-04" db="EMBL/GenBank/DDBJ databases">
        <title>Novel species in family Eggerthellaceae.</title>
        <authorList>
            <person name="Zhang G."/>
        </authorList>
    </citation>
    <scope>NUCLEOTIDE SEQUENCE</scope>
    <source>
        <strain evidence="4">Zg-886</strain>
    </source>
</reference>
<proteinExistence type="predicted"/>
<evidence type="ECO:0000313" key="6">
    <source>
        <dbReference type="Proteomes" id="UP000671910"/>
    </source>
</evidence>
<evidence type="ECO:0000313" key="4">
    <source>
        <dbReference type="EMBL" id="QTU84331.1"/>
    </source>
</evidence>
<protein>
    <submittedName>
        <fullName evidence="4">Uncharacterized protein</fullName>
    </submittedName>
</protein>
<feature type="chain" id="PRO_5038703311" evidence="2">
    <location>
        <begin position="27"/>
        <end position="362"/>
    </location>
</feature>
<evidence type="ECO:0000256" key="2">
    <source>
        <dbReference type="SAM" id="SignalP"/>
    </source>
</evidence>
<dbReference type="RefSeq" id="WP_166339966.1">
    <property type="nucleotide sequence ID" value="NZ_CP072829.1"/>
</dbReference>
<gene>
    <name evidence="3" type="ORF">GMI68_07635</name>
    <name evidence="4" type="ORF">J7S26_08320</name>
</gene>
<keyword evidence="5" id="KW-1185">Reference proteome</keyword>
<keyword evidence="2" id="KW-0732">Signal</keyword>
<accession>A0A9E6MRD2</accession>
<reference evidence="3 5" key="1">
    <citation type="submission" date="2019-11" db="EMBL/GenBank/DDBJ databases">
        <title>Eggerthellaceae novel genus isolated from the rectal contents of marmort.</title>
        <authorList>
            <person name="Zhang G."/>
        </authorList>
    </citation>
    <scope>NUCLEOTIDE SEQUENCE [LARGE SCALE GENOMIC DNA]</scope>
    <source>
        <strain evidence="5">zg-886</strain>
        <strain evidence="3">Zg-886</strain>
    </source>
</reference>
<dbReference type="KEGG" id="ebz:J7S26_08320"/>
<feature type="region of interest" description="Disordered" evidence="1">
    <location>
        <begin position="25"/>
        <end position="82"/>
    </location>
</feature>
<dbReference type="EMBL" id="CP072829">
    <property type="protein sequence ID" value="QTU84331.1"/>
    <property type="molecule type" value="Genomic_DNA"/>
</dbReference>
<organism evidence="4 6">
    <name type="scientific">Xiamenia xianingshaonis</name>
    <dbReference type="NCBI Taxonomy" id="2682776"/>
    <lineage>
        <taxon>Bacteria</taxon>
        <taxon>Bacillati</taxon>
        <taxon>Actinomycetota</taxon>
        <taxon>Coriobacteriia</taxon>
        <taxon>Eggerthellales</taxon>
        <taxon>Eggerthellaceae</taxon>
        <taxon>Xiamenia</taxon>
    </lineage>
</organism>
<evidence type="ECO:0000313" key="3">
    <source>
        <dbReference type="EMBL" id="NHM14631.1"/>
    </source>
</evidence>
<evidence type="ECO:0000256" key="1">
    <source>
        <dbReference type="SAM" id="MobiDB-lite"/>
    </source>
</evidence>
<feature type="compositionally biased region" description="Polar residues" evidence="1">
    <location>
        <begin position="66"/>
        <end position="82"/>
    </location>
</feature>
<name>A0A9E6MRD2_9ACTN</name>
<sequence>MKRTLILTLAAALAACPLTGCSGQPAAGNGSELSPSDASFSEEPQSEAADPPSEGPSGEADELSSEDAQQASGQSTSIFQPFDTSGTIEETTLVDNEYFTLVANGLSYKNNNAVLSVTVTNNSDIPITVMSNTLAYSCNYINDWMVTDGGMHCDVEPGATETDEMIFSTGTLMLYGIHGIGELGLGINADDDDYNEIFRDCVSLRTSLYDAYKSGELQSASFEDPILNLYGLTADYSSDDTLFDQGGVAVVSEKMVSKDDDSVLMLEVANNNDSLVGVQISDVFVNGELACEGTWVSGYLAANKKRMIDFDYSSLAAYRDSGDSEDEEDPSFGAIEATDFSISVVDGDMNTLVPPSEIKLAF</sequence>
<dbReference type="AlphaFoldDB" id="A0A9E6MRD2"/>
<dbReference type="PROSITE" id="PS51257">
    <property type="entry name" value="PROKAR_LIPOPROTEIN"/>
    <property type="match status" value="1"/>
</dbReference>
<dbReference type="Proteomes" id="UP000636394">
    <property type="component" value="Unassembled WGS sequence"/>
</dbReference>
<feature type="compositionally biased region" description="Polar residues" evidence="1">
    <location>
        <begin position="31"/>
        <end position="43"/>
    </location>
</feature>
<feature type="signal peptide" evidence="2">
    <location>
        <begin position="1"/>
        <end position="26"/>
    </location>
</feature>
<dbReference type="EMBL" id="WPCR01000009">
    <property type="protein sequence ID" value="NHM14631.1"/>
    <property type="molecule type" value="Genomic_DNA"/>
</dbReference>
<dbReference type="Proteomes" id="UP000671910">
    <property type="component" value="Chromosome"/>
</dbReference>